<organism evidence="11 12">
    <name type="scientific">Nitrosospira briensis</name>
    <dbReference type="NCBI Taxonomy" id="35799"/>
    <lineage>
        <taxon>Bacteria</taxon>
        <taxon>Pseudomonadati</taxon>
        <taxon>Pseudomonadota</taxon>
        <taxon>Betaproteobacteria</taxon>
        <taxon>Nitrosomonadales</taxon>
        <taxon>Nitrosomonadaceae</taxon>
        <taxon>Nitrosospira</taxon>
    </lineage>
</organism>
<keyword evidence="7 9" id="KW-0975">Bacterial flagellum</keyword>
<dbReference type="STRING" id="1266925.GCA_000619905_00252"/>
<keyword evidence="11" id="KW-0966">Cell projection</keyword>
<reference evidence="12" key="1">
    <citation type="submission" date="2016-10" db="EMBL/GenBank/DDBJ databases">
        <authorList>
            <person name="Varghese N."/>
        </authorList>
    </citation>
    <scope>NUCLEOTIDE SEQUENCE [LARGE SCALE GENOMIC DNA]</scope>
    <source>
        <strain evidence="12">Nsp8</strain>
    </source>
</reference>
<evidence type="ECO:0000256" key="3">
    <source>
        <dbReference type="ARBA" id="ARBA00006929"/>
    </source>
</evidence>
<accession>A0A1I4Y7S1</accession>
<dbReference type="PRINTS" id="PR01008">
    <property type="entry name" value="FLGLRINGFLGH"/>
</dbReference>
<comment type="subunit">
    <text evidence="4 9">The basal body constitutes a major portion of the flagellar organelle and consists of four rings (L,P,S, and M) mounted on a central rod.</text>
</comment>
<dbReference type="Pfam" id="PF02107">
    <property type="entry name" value="FlgH"/>
    <property type="match status" value="1"/>
</dbReference>
<evidence type="ECO:0000256" key="9">
    <source>
        <dbReference type="HAMAP-Rule" id="MF_00415"/>
    </source>
</evidence>
<evidence type="ECO:0000313" key="12">
    <source>
        <dbReference type="Proteomes" id="UP000183107"/>
    </source>
</evidence>
<evidence type="ECO:0000256" key="10">
    <source>
        <dbReference type="SAM" id="Phobius"/>
    </source>
</evidence>
<sequence length="286" mass="30626">MNLVIPGLTRNPVQLSSNAVLYTPPAAAWIPASTGMTFLLLVHRIIMSANFSASRTVRRGGQLTKPIILWALMAVILIGLPGCISLPAPAPIVQQPISSRPAQPAPPLANGAIFQAGIGYRPLFEDRRARHVGDTLVIVLNEKTNASKRSNSSANKNGELNFGIPPIVFGVPITKKVELGASSSNDFEGKGEAASANNFSGTITVTVIEVLPNRNLVVSGEKQLAMTQGSEYIRVSGVVRPETIVNNMVSSVQVADAKIEYKANGYIDEAQTMGWLSRFFLTFSPF</sequence>
<comment type="function">
    <text evidence="1 9">Assembles around the rod to form the L-ring and probably protects the motor/basal body from shearing forces during rotation.</text>
</comment>
<dbReference type="PANTHER" id="PTHR34933:SF3">
    <property type="entry name" value="FLAGELLAR L-RING PROTEIN"/>
    <property type="match status" value="1"/>
</dbReference>
<dbReference type="GO" id="GO:0009427">
    <property type="term" value="C:bacterial-type flagellum basal body, distal rod, L ring"/>
    <property type="evidence" value="ECO:0007669"/>
    <property type="project" value="InterPro"/>
</dbReference>
<keyword evidence="8 9" id="KW-0998">Cell outer membrane</keyword>
<evidence type="ECO:0000256" key="5">
    <source>
        <dbReference type="ARBA" id="ARBA00022729"/>
    </source>
</evidence>
<evidence type="ECO:0000256" key="8">
    <source>
        <dbReference type="ARBA" id="ARBA00023237"/>
    </source>
</evidence>
<comment type="subcellular location">
    <subcellularLocation>
        <location evidence="9">Cell outer membrane</location>
    </subcellularLocation>
    <subcellularLocation>
        <location evidence="9">Bacterial flagellum basal body</location>
    </subcellularLocation>
    <subcellularLocation>
        <location evidence="2">Membrane</location>
    </subcellularLocation>
</comment>
<keyword evidence="6 9" id="KW-0472">Membrane</keyword>
<name>A0A1I4Y7S1_9PROT</name>
<comment type="similarity">
    <text evidence="3 9">Belongs to the FlgH family.</text>
</comment>
<keyword evidence="5" id="KW-0732">Signal</keyword>
<dbReference type="GO" id="GO:0003774">
    <property type="term" value="F:cytoskeletal motor activity"/>
    <property type="evidence" value="ECO:0007669"/>
    <property type="project" value="InterPro"/>
</dbReference>
<dbReference type="GO" id="GO:0009279">
    <property type="term" value="C:cell outer membrane"/>
    <property type="evidence" value="ECO:0007669"/>
    <property type="project" value="UniProtKB-SubCell"/>
</dbReference>
<gene>
    <name evidence="9" type="primary">flgH</name>
    <name evidence="11" type="ORF">SAMN05216386_0559</name>
</gene>
<feature type="transmembrane region" description="Helical" evidence="10">
    <location>
        <begin position="26"/>
        <end position="46"/>
    </location>
</feature>
<keyword evidence="11" id="KW-0282">Flagellum</keyword>
<dbReference type="PANTHER" id="PTHR34933">
    <property type="entry name" value="FLAGELLAR L-RING PROTEIN"/>
    <property type="match status" value="1"/>
</dbReference>
<keyword evidence="10" id="KW-1133">Transmembrane helix</keyword>
<dbReference type="Proteomes" id="UP000183107">
    <property type="component" value="Unassembled WGS sequence"/>
</dbReference>
<evidence type="ECO:0000256" key="2">
    <source>
        <dbReference type="ARBA" id="ARBA00004370"/>
    </source>
</evidence>
<dbReference type="HAMAP" id="MF_00415">
    <property type="entry name" value="FlgH"/>
    <property type="match status" value="1"/>
</dbReference>
<evidence type="ECO:0000256" key="4">
    <source>
        <dbReference type="ARBA" id="ARBA00011439"/>
    </source>
</evidence>
<dbReference type="InterPro" id="IPR000527">
    <property type="entry name" value="Flag_Lring"/>
</dbReference>
<keyword evidence="12" id="KW-1185">Reference proteome</keyword>
<dbReference type="GO" id="GO:0071973">
    <property type="term" value="P:bacterial-type flagellum-dependent cell motility"/>
    <property type="evidence" value="ECO:0007669"/>
    <property type="project" value="InterPro"/>
</dbReference>
<evidence type="ECO:0000256" key="7">
    <source>
        <dbReference type="ARBA" id="ARBA00023143"/>
    </source>
</evidence>
<evidence type="ECO:0000256" key="1">
    <source>
        <dbReference type="ARBA" id="ARBA00002591"/>
    </source>
</evidence>
<evidence type="ECO:0000256" key="6">
    <source>
        <dbReference type="ARBA" id="ARBA00023136"/>
    </source>
</evidence>
<evidence type="ECO:0000313" key="11">
    <source>
        <dbReference type="EMBL" id="SFN34081.1"/>
    </source>
</evidence>
<feature type="transmembrane region" description="Helical" evidence="10">
    <location>
        <begin position="67"/>
        <end position="88"/>
    </location>
</feature>
<dbReference type="EMBL" id="FOVJ01000001">
    <property type="protein sequence ID" value="SFN34081.1"/>
    <property type="molecule type" value="Genomic_DNA"/>
</dbReference>
<keyword evidence="10" id="KW-0812">Transmembrane</keyword>
<protein>
    <recommendedName>
        <fullName evidence="9">Flagellar L-ring protein</fullName>
    </recommendedName>
    <alternativeName>
        <fullName evidence="9">Basal body L-ring protein</fullName>
    </alternativeName>
</protein>
<proteinExistence type="inferred from homology"/>
<dbReference type="AlphaFoldDB" id="A0A1I4Y7S1"/>
<keyword evidence="11" id="KW-0969">Cilium</keyword>